<comment type="caution">
    <text evidence="2">The sequence shown here is derived from an EMBL/GenBank/DDBJ whole genome shotgun (WGS) entry which is preliminary data.</text>
</comment>
<reference evidence="3" key="1">
    <citation type="journal article" date="2019" name="Int. J. Syst. Evol. Microbiol.">
        <title>The Global Catalogue of Microorganisms (GCM) 10K type strain sequencing project: providing services to taxonomists for standard genome sequencing and annotation.</title>
        <authorList>
            <consortium name="The Broad Institute Genomics Platform"/>
            <consortium name="The Broad Institute Genome Sequencing Center for Infectious Disease"/>
            <person name="Wu L."/>
            <person name="Ma J."/>
        </authorList>
    </citation>
    <scope>NUCLEOTIDE SEQUENCE [LARGE SCALE GENOMIC DNA]</scope>
    <source>
        <strain evidence="3">CCUG 63682</strain>
    </source>
</reference>
<keyword evidence="1" id="KW-0812">Transmembrane</keyword>
<evidence type="ECO:0000313" key="3">
    <source>
        <dbReference type="Proteomes" id="UP001595953"/>
    </source>
</evidence>
<proteinExistence type="predicted"/>
<dbReference type="InterPro" id="IPR045749">
    <property type="entry name" value="DUF6090"/>
</dbReference>
<keyword evidence="1" id="KW-1133">Transmembrane helix</keyword>
<evidence type="ECO:0000256" key="1">
    <source>
        <dbReference type="SAM" id="Phobius"/>
    </source>
</evidence>
<gene>
    <name evidence="2" type="ORF">ACFO5O_00935</name>
</gene>
<name>A0ABV9N280_9FLAO</name>
<protein>
    <submittedName>
        <fullName evidence="2">DUF6090 family protein</fullName>
    </submittedName>
</protein>
<dbReference type="Proteomes" id="UP001595953">
    <property type="component" value="Unassembled WGS sequence"/>
</dbReference>
<dbReference type="RefSeq" id="WP_387960037.1">
    <property type="nucleotide sequence ID" value="NZ_JBHSGP010000004.1"/>
</dbReference>
<accession>A0ABV9N280</accession>
<dbReference type="Pfam" id="PF19578">
    <property type="entry name" value="DUF6090"/>
    <property type="match status" value="1"/>
</dbReference>
<evidence type="ECO:0000313" key="2">
    <source>
        <dbReference type="EMBL" id="MFC4720868.1"/>
    </source>
</evidence>
<dbReference type="EMBL" id="JBHSGP010000004">
    <property type="protein sequence ID" value="MFC4720868.1"/>
    <property type="molecule type" value="Genomic_DNA"/>
</dbReference>
<organism evidence="2 3">
    <name type="scientific">Geojedonia litorea</name>
    <dbReference type="NCBI Taxonomy" id="1268269"/>
    <lineage>
        <taxon>Bacteria</taxon>
        <taxon>Pseudomonadati</taxon>
        <taxon>Bacteroidota</taxon>
        <taxon>Flavobacteriia</taxon>
        <taxon>Flavobacteriales</taxon>
        <taxon>Flavobacteriaceae</taxon>
        <taxon>Geojedonia</taxon>
    </lineage>
</organism>
<feature type="transmembrane region" description="Helical" evidence="1">
    <location>
        <begin position="21"/>
        <end position="42"/>
    </location>
</feature>
<keyword evidence="1" id="KW-0472">Membrane</keyword>
<keyword evidence="3" id="KW-1185">Reference proteome</keyword>
<sequence>MIKFFRTIRQNLLKEGKTAKYFKYAIGEIVLVVIGIIIALQINNWNEERKSKLKSKAYVAKIMNDLVNDTININELIEYAKADNNNIEDYFSFFNKGNIPIDQLIDSSRNTKASYLRYVPVNQTFLDMQSSGNSNLLNEEQRNALINLIAEQETFLIIIEKIISASNIQKDEKAKYLAYPNDFFKKLGRTTDYNRKEQWLIHQHEDFRNRQNLYYYVEIRGNRIKERSKNAIQILKLN</sequence>